<dbReference type="FunFam" id="2.40.50.90:FF:000029">
    <property type="entry name" value="Probable endonuclease lcl3"/>
    <property type="match status" value="1"/>
</dbReference>
<evidence type="ECO:0000256" key="9">
    <source>
        <dbReference type="ARBA" id="ARBA00022759"/>
    </source>
</evidence>
<dbReference type="GO" id="GO:0004519">
    <property type="term" value="F:endonuclease activity"/>
    <property type="evidence" value="ECO:0007669"/>
    <property type="project" value="UniProtKB-KW"/>
</dbReference>
<dbReference type="GO" id="GO:0009410">
    <property type="term" value="P:response to xenobiotic stimulus"/>
    <property type="evidence" value="ECO:0007669"/>
    <property type="project" value="TreeGrafter"/>
</dbReference>
<dbReference type="Gene3D" id="4.10.240.10">
    <property type="entry name" value="Zn(2)-C6 fungal-type DNA-binding domain"/>
    <property type="match status" value="1"/>
</dbReference>
<keyword evidence="19" id="KW-0539">Nucleus</keyword>
<feature type="domain" description="TNase-like" evidence="22">
    <location>
        <begin position="820"/>
        <end position="980"/>
    </location>
</feature>
<evidence type="ECO:0000256" key="13">
    <source>
        <dbReference type="ARBA" id="ARBA00022989"/>
    </source>
</evidence>
<keyword evidence="11" id="KW-0862">Zinc</keyword>
<dbReference type="Gene3D" id="2.40.50.90">
    <property type="match status" value="1"/>
</dbReference>
<accession>A0A3M6ZI88</accession>
<dbReference type="GO" id="GO:0000981">
    <property type="term" value="F:DNA-binding transcription factor activity, RNA polymerase II-specific"/>
    <property type="evidence" value="ECO:0007669"/>
    <property type="project" value="InterPro"/>
</dbReference>
<evidence type="ECO:0000259" key="21">
    <source>
        <dbReference type="PROSITE" id="PS50048"/>
    </source>
</evidence>
<dbReference type="PROSITE" id="PS00463">
    <property type="entry name" value="ZN2_CY6_FUNGAL_1"/>
    <property type="match status" value="1"/>
</dbReference>
<evidence type="ECO:0000256" key="11">
    <source>
        <dbReference type="ARBA" id="ARBA00022833"/>
    </source>
</evidence>
<feature type="region of interest" description="Disordered" evidence="20">
    <location>
        <begin position="987"/>
        <end position="1016"/>
    </location>
</feature>
<dbReference type="GO" id="GO:0016020">
    <property type="term" value="C:membrane"/>
    <property type="evidence" value="ECO:0007669"/>
    <property type="project" value="UniProtKB-SubCell"/>
</dbReference>
<dbReference type="SMART" id="SM00318">
    <property type="entry name" value="SNc"/>
    <property type="match status" value="1"/>
</dbReference>
<name>A0A3M6ZI88_HORWE</name>
<feature type="compositionally biased region" description="Basic and acidic residues" evidence="20">
    <location>
        <begin position="127"/>
        <end position="136"/>
    </location>
</feature>
<keyword evidence="10" id="KW-0378">Hydrolase</keyword>
<dbReference type="GO" id="GO:0005739">
    <property type="term" value="C:mitochondrion"/>
    <property type="evidence" value="ECO:0007669"/>
    <property type="project" value="UniProtKB-SubCell"/>
</dbReference>
<keyword evidence="14" id="KW-0805">Transcription regulation</keyword>
<protein>
    <recommendedName>
        <fullName evidence="4">Probable endonuclease LCL3</fullName>
    </recommendedName>
    <alternativeName>
        <fullName evidence="5">Probable endonuclease lcl3</fullName>
    </alternativeName>
</protein>
<dbReference type="InterPro" id="IPR007219">
    <property type="entry name" value="XnlR_reg_dom"/>
</dbReference>
<dbReference type="GO" id="GO:0006351">
    <property type="term" value="P:DNA-templated transcription"/>
    <property type="evidence" value="ECO:0007669"/>
    <property type="project" value="InterPro"/>
</dbReference>
<dbReference type="SUPFAM" id="SSF57701">
    <property type="entry name" value="Zn2/Cys6 DNA-binding domain"/>
    <property type="match status" value="1"/>
</dbReference>
<evidence type="ECO:0000313" key="24">
    <source>
        <dbReference type="Proteomes" id="UP000282582"/>
    </source>
</evidence>
<evidence type="ECO:0000256" key="17">
    <source>
        <dbReference type="ARBA" id="ARBA00023136"/>
    </source>
</evidence>
<keyword evidence="12" id="KW-0106">Calcium</keyword>
<dbReference type="Pfam" id="PF00565">
    <property type="entry name" value="SNase"/>
    <property type="match status" value="1"/>
</dbReference>
<keyword evidence="17" id="KW-0472">Membrane</keyword>
<dbReference type="GO" id="GO:0003677">
    <property type="term" value="F:DNA binding"/>
    <property type="evidence" value="ECO:0007669"/>
    <property type="project" value="UniProtKB-KW"/>
</dbReference>
<keyword evidence="16" id="KW-0496">Mitochondrion</keyword>
<evidence type="ECO:0000256" key="6">
    <source>
        <dbReference type="ARBA" id="ARBA00022692"/>
    </source>
</evidence>
<dbReference type="SMART" id="SM00906">
    <property type="entry name" value="Fungal_trans"/>
    <property type="match status" value="1"/>
</dbReference>
<feature type="compositionally biased region" description="Polar residues" evidence="20">
    <location>
        <begin position="724"/>
        <end position="736"/>
    </location>
</feature>
<evidence type="ECO:0000256" key="12">
    <source>
        <dbReference type="ARBA" id="ARBA00022837"/>
    </source>
</evidence>
<evidence type="ECO:0000313" key="23">
    <source>
        <dbReference type="EMBL" id="RMY14920.1"/>
    </source>
</evidence>
<feature type="domain" description="Zn(2)-C6 fungal-type" evidence="21">
    <location>
        <begin position="52"/>
        <end position="81"/>
    </location>
</feature>
<evidence type="ECO:0000256" key="16">
    <source>
        <dbReference type="ARBA" id="ARBA00023128"/>
    </source>
</evidence>
<reference evidence="23 24" key="1">
    <citation type="journal article" date="2018" name="BMC Genomics">
        <title>Genomic evidence for intraspecific hybridization in a clonal and extremely halotolerant yeast.</title>
        <authorList>
            <person name="Gostincar C."/>
            <person name="Stajich J.E."/>
            <person name="Zupancic J."/>
            <person name="Zalar P."/>
            <person name="Gunde-Cimerman N."/>
        </authorList>
    </citation>
    <scope>NUCLEOTIDE SEQUENCE [LARGE SCALE GENOMIC DNA]</scope>
    <source>
        <strain evidence="23 24">EXF-6654</strain>
    </source>
</reference>
<dbReference type="InterPro" id="IPR035437">
    <property type="entry name" value="SNase_OB-fold_sf"/>
</dbReference>
<dbReference type="GO" id="GO:0016787">
    <property type="term" value="F:hydrolase activity"/>
    <property type="evidence" value="ECO:0007669"/>
    <property type="project" value="UniProtKB-KW"/>
</dbReference>
<keyword evidence="18" id="KW-0804">Transcription</keyword>
<evidence type="ECO:0000256" key="15">
    <source>
        <dbReference type="ARBA" id="ARBA00023125"/>
    </source>
</evidence>
<dbReference type="SUPFAM" id="SSF50199">
    <property type="entry name" value="Staphylococcal nuclease"/>
    <property type="match status" value="1"/>
</dbReference>
<dbReference type="InterPro" id="IPR001138">
    <property type="entry name" value="Zn2Cys6_DnaBD"/>
</dbReference>
<feature type="compositionally biased region" description="Polar residues" evidence="20">
    <location>
        <begin position="701"/>
        <end position="715"/>
    </location>
</feature>
<dbReference type="PANTHER" id="PTHR31779">
    <property type="entry name" value="2-NITROPROPANE DIOXYGENASE FAMILY, PUTATIVE (AFU_ORTHOLOGUE AFUA_2G17430)-RELATED"/>
    <property type="match status" value="1"/>
</dbReference>
<dbReference type="VEuPathDB" id="FungiDB:BTJ68_08938"/>
<dbReference type="PANTHER" id="PTHR31779:SF5">
    <property type="entry name" value="ZN(II)2CYS6 TRANSCRIPTION FACTOR (EUROFUNG)"/>
    <property type="match status" value="1"/>
</dbReference>
<evidence type="ECO:0000256" key="19">
    <source>
        <dbReference type="ARBA" id="ARBA00023242"/>
    </source>
</evidence>
<dbReference type="PROSITE" id="PS50048">
    <property type="entry name" value="ZN2_CY6_FUNGAL_2"/>
    <property type="match status" value="1"/>
</dbReference>
<feature type="compositionally biased region" description="Basic and acidic residues" evidence="20">
    <location>
        <begin position="989"/>
        <end position="1016"/>
    </location>
</feature>
<dbReference type="EMBL" id="QWIK01000050">
    <property type="protein sequence ID" value="RMY14920.1"/>
    <property type="molecule type" value="Genomic_DNA"/>
</dbReference>
<organism evidence="23 24">
    <name type="scientific">Hortaea werneckii</name>
    <name type="common">Black yeast</name>
    <name type="synonym">Cladosporium werneckii</name>
    <dbReference type="NCBI Taxonomy" id="91943"/>
    <lineage>
        <taxon>Eukaryota</taxon>
        <taxon>Fungi</taxon>
        <taxon>Dikarya</taxon>
        <taxon>Ascomycota</taxon>
        <taxon>Pezizomycotina</taxon>
        <taxon>Dothideomycetes</taxon>
        <taxon>Dothideomycetidae</taxon>
        <taxon>Mycosphaerellales</taxon>
        <taxon>Teratosphaeriaceae</taxon>
        <taxon>Hortaea</taxon>
    </lineage>
</organism>
<sequence>MDARPEASLMGFDTAAQRTMEPLQYTSAGPSHAESASGSPPQGQKRQRAKQACEPCRLRKRRCDGNHPCNMCTQFEYKCYFEKHPRKRSKIVEQNEAIHDGVVAGRISPPDGSAAKSGGTVFAKPEPTGEDRPGMEDATKLRSMEANSGIAFTRLLGLRLDPSSGPKLFTFGWNLGSSTYTVPNSPPITDILAQDQMHHLAKLYWTNVHPLYGFIDRNWMQEQMNLRWARPDACKVPDHIIAGIVAVGAMFANGAFDAVLPRIVDAQKEALESTSAMQPPTLLDVQSWVLRTIHLRMTDHPHAVWIASCTTMHLVESVGIHQESSSSTLHPPANEHMYAPELRRRTFWVARMLNTWVSFEYGRTRVALRGITSELPAFGDDDDFTREYIDLYSLSCCLDPERTNQVGQWEDFLKQLEAYDVKNDVIQLSKANLTLCGYRRLRLANPILSSETITRIINVSLKGLEAARKMAAKARPWWHVANVPFQVICIFLAMDVRESLANIHVAMRALEEVVHHFNTVALKEALKTARFLVRLSKKRKEEDSDVLSQSLIKDNAAEDPQPENLKMAQLPSNGVGGGPNNAVPAMGSGTNNETPMTNSSGEDWNMDQILNNSDFDWNYFLTADMPAFNSFAPDGTMLRSVTLSTHNDKDQRFSGTNALRSGDSFGCLQAVPFKPVVDTNFALVSHKMPWSDWLWARSKSSNGMPDPSDQTSSDPASPLALGAAQTTGTSNGSEQTKGGEEASADGLHNESPLGLSSKNARGSWESNLNSTDWSHYTSPQTIVASILTTAATLALIRLYKTYLRRIPNVDYLKPGFFRHRSLYGYVTRVGDGDNFHLYHTPGGKLAGWGLLPWRRVQDIKKFKGKTLPVRIAGVDAPERAHWGNPEQPYGNEALDWLRSTLLHRYVRVYPYSWDQYGRMVASVHLRRWLIFRSDVGYEMLKKGWATVYEAKTGSEFGGREEQYRAAEARAKQKKVGMWQEPGMFGKLLGKKETTETPREYKTRTAAHDKTARQKEK</sequence>
<dbReference type="PROSITE" id="PS50830">
    <property type="entry name" value="TNASE_3"/>
    <property type="match status" value="1"/>
</dbReference>
<keyword evidence="6" id="KW-0812">Transmembrane</keyword>
<comment type="caution">
    <text evidence="23">The sequence shown here is derived from an EMBL/GenBank/DDBJ whole genome shotgun (WGS) entry which is preliminary data.</text>
</comment>
<evidence type="ECO:0000256" key="5">
    <source>
        <dbReference type="ARBA" id="ARBA00014651"/>
    </source>
</evidence>
<dbReference type="CDD" id="cd12148">
    <property type="entry name" value="fungal_TF_MHR"/>
    <property type="match status" value="1"/>
</dbReference>
<dbReference type="Pfam" id="PF00172">
    <property type="entry name" value="Zn_clus"/>
    <property type="match status" value="1"/>
</dbReference>
<feature type="region of interest" description="Disordered" evidence="20">
    <location>
        <begin position="544"/>
        <end position="583"/>
    </location>
</feature>
<dbReference type="GO" id="GO:0008270">
    <property type="term" value="F:zinc ion binding"/>
    <property type="evidence" value="ECO:0007669"/>
    <property type="project" value="InterPro"/>
</dbReference>
<dbReference type="CDD" id="cd00067">
    <property type="entry name" value="GAL4"/>
    <property type="match status" value="1"/>
</dbReference>
<evidence type="ECO:0000256" key="1">
    <source>
        <dbReference type="ARBA" id="ARBA00004167"/>
    </source>
</evidence>
<evidence type="ECO:0000256" key="20">
    <source>
        <dbReference type="SAM" id="MobiDB-lite"/>
    </source>
</evidence>
<dbReference type="Pfam" id="PF04082">
    <property type="entry name" value="Fungal_trans"/>
    <property type="match status" value="1"/>
</dbReference>
<evidence type="ECO:0000259" key="22">
    <source>
        <dbReference type="PROSITE" id="PS50830"/>
    </source>
</evidence>
<evidence type="ECO:0000256" key="2">
    <source>
        <dbReference type="ARBA" id="ARBA00004173"/>
    </source>
</evidence>
<dbReference type="InterPro" id="IPR052478">
    <property type="entry name" value="Metabolite_Synth_Reg"/>
</dbReference>
<comment type="similarity">
    <text evidence="3">Belongs to the LCL3 family.</text>
</comment>
<evidence type="ECO:0000256" key="14">
    <source>
        <dbReference type="ARBA" id="ARBA00023015"/>
    </source>
</evidence>
<feature type="compositionally biased region" description="Polar residues" evidence="20">
    <location>
        <begin position="24"/>
        <end position="44"/>
    </location>
</feature>
<keyword evidence="13" id="KW-1133">Transmembrane helix</keyword>
<keyword evidence="8" id="KW-0479">Metal-binding</keyword>
<evidence type="ECO:0000256" key="8">
    <source>
        <dbReference type="ARBA" id="ARBA00022723"/>
    </source>
</evidence>
<dbReference type="SMART" id="SM00066">
    <property type="entry name" value="GAL4"/>
    <property type="match status" value="1"/>
</dbReference>
<dbReference type="Proteomes" id="UP000282582">
    <property type="component" value="Unassembled WGS sequence"/>
</dbReference>
<keyword evidence="9" id="KW-0255">Endonuclease</keyword>
<feature type="region of interest" description="Disordered" evidence="20">
    <location>
        <begin position="701"/>
        <end position="760"/>
    </location>
</feature>
<evidence type="ECO:0000256" key="7">
    <source>
        <dbReference type="ARBA" id="ARBA00022722"/>
    </source>
</evidence>
<dbReference type="InterPro" id="IPR016071">
    <property type="entry name" value="Staphylococal_nuclease_OB-fold"/>
</dbReference>
<feature type="region of interest" description="Disordered" evidence="20">
    <location>
        <begin position="1"/>
        <end position="54"/>
    </location>
</feature>
<keyword evidence="7" id="KW-0540">Nuclease</keyword>
<evidence type="ECO:0000256" key="10">
    <source>
        <dbReference type="ARBA" id="ARBA00022801"/>
    </source>
</evidence>
<dbReference type="InterPro" id="IPR036864">
    <property type="entry name" value="Zn2-C6_fun-type_DNA-bd_sf"/>
</dbReference>
<feature type="region of interest" description="Disordered" evidence="20">
    <location>
        <begin position="103"/>
        <end position="136"/>
    </location>
</feature>
<keyword evidence="15" id="KW-0238">DNA-binding</keyword>
<evidence type="ECO:0000256" key="18">
    <source>
        <dbReference type="ARBA" id="ARBA00023163"/>
    </source>
</evidence>
<dbReference type="AlphaFoldDB" id="A0A3M6ZI88"/>
<evidence type="ECO:0000256" key="3">
    <source>
        <dbReference type="ARBA" id="ARBA00005435"/>
    </source>
</evidence>
<proteinExistence type="inferred from homology"/>
<evidence type="ECO:0000256" key="4">
    <source>
        <dbReference type="ARBA" id="ARBA00013404"/>
    </source>
</evidence>
<gene>
    <name evidence="23" type="ORF">D0868_01186</name>
</gene>
<comment type="subcellular location">
    <subcellularLocation>
        <location evidence="1">Membrane</location>
        <topology evidence="1">Single-pass membrane protein</topology>
    </subcellularLocation>
    <subcellularLocation>
        <location evidence="2">Mitochondrion</location>
    </subcellularLocation>
</comment>